<organism evidence="2 3">
    <name type="scientific">Carnegiea gigantea</name>
    <dbReference type="NCBI Taxonomy" id="171969"/>
    <lineage>
        <taxon>Eukaryota</taxon>
        <taxon>Viridiplantae</taxon>
        <taxon>Streptophyta</taxon>
        <taxon>Embryophyta</taxon>
        <taxon>Tracheophyta</taxon>
        <taxon>Spermatophyta</taxon>
        <taxon>Magnoliopsida</taxon>
        <taxon>eudicotyledons</taxon>
        <taxon>Gunneridae</taxon>
        <taxon>Pentapetalae</taxon>
        <taxon>Caryophyllales</taxon>
        <taxon>Cactineae</taxon>
        <taxon>Cactaceae</taxon>
        <taxon>Cactoideae</taxon>
        <taxon>Echinocereeae</taxon>
        <taxon>Carnegiea</taxon>
    </lineage>
</organism>
<dbReference type="AlphaFoldDB" id="A0A9Q1K719"/>
<dbReference type="Proteomes" id="UP001153076">
    <property type="component" value="Unassembled WGS sequence"/>
</dbReference>
<evidence type="ECO:0000256" key="1">
    <source>
        <dbReference type="SAM" id="Phobius"/>
    </source>
</evidence>
<comment type="caution">
    <text evidence="2">The sequence shown here is derived from an EMBL/GenBank/DDBJ whole genome shotgun (WGS) entry which is preliminary data.</text>
</comment>
<sequence>MQRKVAEQSVAIGCTARNKVREAEDSQDGTRSAGRGTPVVVPAPFPVTVPNLQIKWVLCFQPPRSPPEANGDCCCGACFGTPVADSLQAVRGLTVPKLLLCSARRSSSFIFLMNSSIFLFNSSVLIFAGSSLSVSSFSPPSSPTIVGLLTISASFPSNPLLPSSIQSSPTSSSTFSSSSSSSSSSSAAAAAAAATLLYPELTILSTREAPADEERELAPQKLDRTARKTRMPLQRRNMYFLCKAWTSPNDLGVVYKCTCSYPYQMQQTVVTACFLLHYTCKKLNGLGL</sequence>
<keyword evidence="1" id="KW-1133">Transmembrane helix</keyword>
<keyword evidence="3" id="KW-1185">Reference proteome</keyword>
<accession>A0A9Q1K719</accession>
<gene>
    <name evidence="2" type="ORF">Cgig2_005370</name>
</gene>
<evidence type="ECO:0000313" key="2">
    <source>
        <dbReference type="EMBL" id="KAJ8437619.1"/>
    </source>
</evidence>
<reference evidence="2" key="1">
    <citation type="submission" date="2022-04" db="EMBL/GenBank/DDBJ databases">
        <title>Carnegiea gigantea Genome sequencing and assembly v2.</title>
        <authorList>
            <person name="Copetti D."/>
            <person name="Sanderson M.J."/>
            <person name="Burquez A."/>
            <person name="Wojciechowski M.F."/>
        </authorList>
    </citation>
    <scope>NUCLEOTIDE SEQUENCE</scope>
    <source>
        <strain evidence="2">SGP5-SGP5p</strain>
        <tissue evidence="2">Aerial part</tissue>
    </source>
</reference>
<name>A0A9Q1K719_9CARY</name>
<proteinExistence type="predicted"/>
<protein>
    <submittedName>
        <fullName evidence="2">Uncharacterized protein</fullName>
    </submittedName>
</protein>
<evidence type="ECO:0000313" key="3">
    <source>
        <dbReference type="Proteomes" id="UP001153076"/>
    </source>
</evidence>
<feature type="transmembrane region" description="Helical" evidence="1">
    <location>
        <begin position="109"/>
        <end position="132"/>
    </location>
</feature>
<keyword evidence="1" id="KW-0472">Membrane</keyword>
<dbReference type="EMBL" id="JAKOGI010000291">
    <property type="protein sequence ID" value="KAJ8437619.1"/>
    <property type="molecule type" value="Genomic_DNA"/>
</dbReference>
<keyword evidence="1" id="KW-0812">Transmembrane</keyword>